<dbReference type="PANTHER" id="PTHR30231:SF41">
    <property type="entry name" value="DNA POLYMERASE III SUBUNIT EPSILON"/>
    <property type="match status" value="1"/>
</dbReference>
<reference evidence="5 6" key="1">
    <citation type="submission" date="2015-08" db="EMBL/GenBank/DDBJ databases">
        <title>Draft genome sequence of cellulolytic and xylanolytic Paenibacillus sp. A59, isolated from a decaying forest soil from Patagonia, Argentina.</title>
        <authorList>
            <person name="Ghio S."/>
            <person name="Caceres A.M."/>
            <person name="Talia P."/>
            <person name="Grasso D."/>
            <person name="Campos E."/>
        </authorList>
    </citation>
    <scope>NUCLEOTIDE SEQUENCE [LARGE SCALE GENOMIC DNA]</scope>
    <source>
        <strain evidence="5 6">A59</strain>
    </source>
</reference>
<keyword evidence="3" id="KW-0269">Exonuclease</keyword>
<dbReference type="Pfam" id="PF00929">
    <property type="entry name" value="RNase_T"/>
    <property type="match status" value="1"/>
</dbReference>
<dbReference type="InterPro" id="IPR013520">
    <property type="entry name" value="Ribonucl_H"/>
</dbReference>
<keyword evidence="1" id="KW-0540">Nuclease</keyword>
<dbReference type="SUPFAM" id="SSF53098">
    <property type="entry name" value="Ribonuclease H-like"/>
    <property type="match status" value="1"/>
</dbReference>
<dbReference type="SMART" id="SM00479">
    <property type="entry name" value="EXOIII"/>
    <property type="match status" value="1"/>
</dbReference>
<evidence type="ECO:0000259" key="4">
    <source>
        <dbReference type="SMART" id="SM00479"/>
    </source>
</evidence>
<gene>
    <name evidence="5" type="ORF">AMS66_26535</name>
</gene>
<keyword evidence="6" id="KW-1185">Reference proteome</keyword>
<dbReference type="NCBIfam" id="TIGR00573">
    <property type="entry name" value="dnaq"/>
    <property type="match status" value="1"/>
</dbReference>
<dbReference type="GO" id="GO:0003887">
    <property type="term" value="F:DNA-directed DNA polymerase activity"/>
    <property type="evidence" value="ECO:0007669"/>
    <property type="project" value="InterPro"/>
</dbReference>
<evidence type="ECO:0000313" key="5">
    <source>
        <dbReference type="EMBL" id="KOY13294.1"/>
    </source>
</evidence>
<dbReference type="Gene3D" id="3.30.420.10">
    <property type="entry name" value="Ribonuclease H-like superfamily/Ribonuclease H"/>
    <property type="match status" value="1"/>
</dbReference>
<evidence type="ECO:0000256" key="1">
    <source>
        <dbReference type="ARBA" id="ARBA00022722"/>
    </source>
</evidence>
<dbReference type="InterPro" id="IPR036397">
    <property type="entry name" value="RNaseH_sf"/>
</dbReference>
<dbReference type="PATRIC" id="fig|1705561.3.peg.5577"/>
<dbReference type="InterPro" id="IPR012337">
    <property type="entry name" value="RNaseH-like_sf"/>
</dbReference>
<accession>A0A0N0C2R8</accession>
<dbReference type="RefSeq" id="WP_053783641.1">
    <property type="nucleotide sequence ID" value="NZ_LITU01000081.1"/>
</dbReference>
<organism evidence="5 6">
    <name type="scientific">Paenibacillus xylanivorans</name>
    <dbReference type="NCBI Taxonomy" id="1705561"/>
    <lineage>
        <taxon>Bacteria</taxon>
        <taxon>Bacillati</taxon>
        <taxon>Bacillota</taxon>
        <taxon>Bacilli</taxon>
        <taxon>Bacillales</taxon>
        <taxon>Paenibacillaceae</taxon>
        <taxon>Paenibacillus</taxon>
    </lineage>
</organism>
<evidence type="ECO:0000256" key="3">
    <source>
        <dbReference type="ARBA" id="ARBA00022839"/>
    </source>
</evidence>
<proteinExistence type="predicted"/>
<feature type="domain" description="Exonuclease" evidence="4">
    <location>
        <begin position="60"/>
        <end position="229"/>
    </location>
</feature>
<dbReference type="CDD" id="cd06127">
    <property type="entry name" value="DEDDh"/>
    <property type="match status" value="1"/>
</dbReference>
<dbReference type="InterPro" id="IPR006054">
    <property type="entry name" value="DnaQ"/>
</dbReference>
<dbReference type="GO" id="GO:0045004">
    <property type="term" value="P:DNA replication proofreading"/>
    <property type="evidence" value="ECO:0007669"/>
    <property type="project" value="TreeGrafter"/>
</dbReference>
<dbReference type="FunFam" id="3.30.420.10:FF:000045">
    <property type="entry name" value="3'-5' exonuclease DinG"/>
    <property type="match status" value="1"/>
</dbReference>
<dbReference type="AlphaFoldDB" id="A0A0N0C2R8"/>
<sequence length="245" mass="27404">MREPARGNTGFWNSLRQGGVPSAIASIMGAPTAQHMAFIRSMMREQRRPEVLHTPLNELNAVVFDLETTGFSPQHGDEILSFGAVRINGGVMLENEQFYTLVQSKVSVPEHITELTGITQEMTMDAPSLLKGLHDFMSFVGGSVLVAHASAHDRAFLNAALWRTSKVRLTHRLIDTMMLARWLEPNRPGYGLDELLESKSIPIYGRHHALEDAKMTAQLWSCYLEDMSRKNVETLGDLYTQLSHA</sequence>
<evidence type="ECO:0000256" key="2">
    <source>
        <dbReference type="ARBA" id="ARBA00022801"/>
    </source>
</evidence>
<dbReference type="GO" id="GO:0008408">
    <property type="term" value="F:3'-5' exonuclease activity"/>
    <property type="evidence" value="ECO:0007669"/>
    <property type="project" value="TreeGrafter"/>
</dbReference>
<dbReference type="PANTHER" id="PTHR30231">
    <property type="entry name" value="DNA POLYMERASE III SUBUNIT EPSILON"/>
    <property type="match status" value="1"/>
</dbReference>
<dbReference type="EMBL" id="LITU01000081">
    <property type="protein sequence ID" value="KOY13294.1"/>
    <property type="molecule type" value="Genomic_DNA"/>
</dbReference>
<name>A0A0N0C2R8_9BACL</name>
<evidence type="ECO:0000313" key="6">
    <source>
        <dbReference type="Proteomes" id="UP000037688"/>
    </source>
</evidence>
<dbReference type="OrthoDB" id="9804290at2"/>
<keyword evidence="2" id="KW-0378">Hydrolase</keyword>
<dbReference type="GO" id="GO:0003677">
    <property type="term" value="F:DNA binding"/>
    <property type="evidence" value="ECO:0007669"/>
    <property type="project" value="InterPro"/>
</dbReference>
<protein>
    <submittedName>
        <fullName evidence="5">DNA polymerase III subunit epsilon</fullName>
    </submittedName>
</protein>
<dbReference type="GO" id="GO:0005829">
    <property type="term" value="C:cytosol"/>
    <property type="evidence" value="ECO:0007669"/>
    <property type="project" value="TreeGrafter"/>
</dbReference>
<dbReference type="NCBIfam" id="NF005836">
    <property type="entry name" value="PRK07740.1"/>
    <property type="match status" value="1"/>
</dbReference>
<comment type="caution">
    <text evidence="5">The sequence shown here is derived from an EMBL/GenBank/DDBJ whole genome shotgun (WGS) entry which is preliminary data.</text>
</comment>
<dbReference type="Proteomes" id="UP000037688">
    <property type="component" value="Unassembled WGS sequence"/>
</dbReference>